<reference evidence="2" key="2">
    <citation type="submission" date="2021-02" db="EMBL/GenBank/DDBJ databases">
        <authorList>
            <person name="Kimball J.A."/>
            <person name="Haas M.W."/>
            <person name="Macchietto M."/>
            <person name="Kono T."/>
            <person name="Duquette J."/>
            <person name="Shao M."/>
        </authorList>
    </citation>
    <scope>NUCLEOTIDE SEQUENCE</scope>
    <source>
        <tissue evidence="2">Fresh leaf tissue</tissue>
    </source>
</reference>
<proteinExistence type="predicted"/>
<comment type="caution">
    <text evidence="2">The sequence shown here is derived from an EMBL/GenBank/DDBJ whole genome shotgun (WGS) entry which is preliminary data.</text>
</comment>
<gene>
    <name evidence="2" type="ORF">GUJ93_ZPchr0006g41387</name>
</gene>
<accession>A0A8J5W1Z7</accession>
<organism evidence="2 3">
    <name type="scientific">Zizania palustris</name>
    <name type="common">Northern wild rice</name>
    <dbReference type="NCBI Taxonomy" id="103762"/>
    <lineage>
        <taxon>Eukaryota</taxon>
        <taxon>Viridiplantae</taxon>
        <taxon>Streptophyta</taxon>
        <taxon>Embryophyta</taxon>
        <taxon>Tracheophyta</taxon>
        <taxon>Spermatophyta</taxon>
        <taxon>Magnoliopsida</taxon>
        <taxon>Liliopsida</taxon>
        <taxon>Poales</taxon>
        <taxon>Poaceae</taxon>
        <taxon>BOP clade</taxon>
        <taxon>Oryzoideae</taxon>
        <taxon>Oryzeae</taxon>
        <taxon>Zizaniinae</taxon>
        <taxon>Zizania</taxon>
    </lineage>
</organism>
<reference evidence="2" key="1">
    <citation type="journal article" date="2021" name="bioRxiv">
        <title>Whole Genome Assembly and Annotation of Northern Wild Rice, Zizania palustris L., Supports a Whole Genome Duplication in the Zizania Genus.</title>
        <authorList>
            <person name="Haas M."/>
            <person name="Kono T."/>
            <person name="Macchietto M."/>
            <person name="Millas R."/>
            <person name="McGilp L."/>
            <person name="Shao M."/>
            <person name="Duquette J."/>
            <person name="Hirsch C.N."/>
            <person name="Kimball J."/>
        </authorList>
    </citation>
    <scope>NUCLEOTIDE SEQUENCE</scope>
    <source>
        <tissue evidence="2">Fresh leaf tissue</tissue>
    </source>
</reference>
<evidence type="ECO:0000313" key="3">
    <source>
        <dbReference type="Proteomes" id="UP000729402"/>
    </source>
</evidence>
<name>A0A8J5W1Z7_ZIZPA</name>
<feature type="compositionally biased region" description="Basic and acidic residues" evidence="1">
    <location>
        <begin position="75"/>
        <end position="87"/>
    </location>
</feature>
<protein>
    <submittedName>
        <fullName evidence="2">Uncharacterized protein</fullName>
    </submittedName>
</protein>
<dbReference type="Proteomes" id="UP000729402">
    <property type="component" value="Unassembled WGS sequence"/>
</dbReference>
<keyword evidence="3" id="KW-1185">Reference proteome</keyword>
<feature type="region of interest" description="Disordered" evidence="1">
    <location>
        <begin position="62"/>
        <end position="87"/>
    </location>
</feature>
<evidence type="ECO:0000256" key="1">
    <source>
        <dbReference type="SAM" id="MobiDB-lite"/>
    </source>
</evidence>
<feature type="compositionally biased region" description="Basic and acidic residues" evidence="1">
    <location>
        <begin position="1"/>
        <end position="14"/>
    </location>
</feature>
<sequence length="167" mass="18109">MDDSKEGGHQKNTAEESSQSDQGKEEARDSTSGGQRKHVEEADSMMGGKVDIPEFLEDISEEEVEEDMGIGGVEMKQDFKGVGDDTLRRSGKVDTALELESMVTNSKLRGSKGDTKGENIEGVTQLGENVVGHLVDDTVEEHLSDDEVGDVGAERAIDVFDSDNFEK</sequence>
<dbReference type="AlphaFoldDB" id="A0A8J5W1Z7"/>
<dbReference type="EMBL" id="JAAALK010000283">
    <property type="protein sequence ID" value="KAG8072018.1"/>
    <property type="molecule type" value="Genomic_DNA"/>
</dbReference>
<feature type="region of interest" description="Disordered" evidence="1">
    <location>
        <begin position="1"/>
        <end position="50"/>
    </location>
</feature>
<evidence type="ECO:0000313" key="2">
    <source>
        <dbReference type="EMBL" id="KAG8072018.1"/>
    </source>
</evidence>